<sequence length="143" mass="15634">MVQPPLIGDGQGKYRIHLVGNSDRSRKQSTVGKELSRVLNIPLISLDTLYFTLGWGHVSTSEFRAKVKAAFADAPDGWIVDGNYGNRLGNIVQSQCTDIIWLDPPLLLYFPRIFIRTVLGLLGLRPPCSPGCPGALCADVLLT</sequence>
<protein>
    <submittedName>
        <fullName evidence="1">Adenylate kinase</fullName>
    </submittedName>
</protein>
<reference evidence="1" key="1">
    <citation type="submission" date="2020-05" db="EMBL/GenBank/DDBJ databases">
        <title>Mycena genomes resolve the evolution of fungal bioluminescence.</title>
        <authorList>
            <person name="Tsai I.J."/>
        </authorList>
    </citation>
    <scope>NUCLEOTIDE SEQUENCE</scope>
    <source>
        <strain evidence="1">CCC161011</strain>
    </source>
</reference>
<dbReference type="EMBL" id="JACAZI010000012">
    <property type="protein sequence ID" value="KAF7347220.1"/>
    <property type="molecule type" value="Genomic_DNA"/>
</dbReference>
<keyword evidence="1" id="KW-0418">Kinase</keyword>
<gene>
    <name evidence="1" type="ORF">MVEN_01476900</name>
</gene>
<accession>A0A8H6XSE7</accession>
<dbReference type="AlphaFoldDB" id="A0A8H6XSE7"/>
<dbReference type="GO" id="GO:0016301">
    <property type="term" value="F:kinase activity"/>
    <property type="evidence" value="ECO:0007669"/>
    <property type="project" value="UniProtKB-KW"/>
</dbReference>
<dbReference type="Proteomes" id="UP000620124">
    <property type="component" value="Unassembled WGS sequence"/>
</dbReference>
<evidence type="ECO:0000313" key="2">
    <source>
        <dbReference type="Proteomes" id="UP000620124"/>
    </source>
</evidence>
<evidence type="ECO:0000313" key="1">
    <source>
        <dbReference type="EMBL" id="KAF7347220.1"/>
    </source>
</evidence>
<organism evidence="1 2">
    <name type="scientific">Mycena venus</name>
    <dbReference type="NCBI Taxonomy" id="2733690"/>
    <lineage>
        <taxon>Eukaryota</taxon>
        <taxon>Fungi</taxon>
        <taxon>Dikarya</taxon>
        <taxon>Basidiomycota</taxon>
        <taxon>Agaricomycotina</taxon>
        <taxon>Agaricomycetes</taxon>
        <taxon>Agaricomycetidae</taxon>
        <taxon>Agaricales</taxon>
        <taxon>Marasmiineae</taxon>
        <taxon>Mycenaceae</taxon>
        <taxon>Mycena</taxon>
    </lineage>
</organism>
<name>A0A8H6XSE7_9AGAR</name>
<dbReference type="PANTHER" id="PTHR37816">
    <property type="entry name" value="YALI0E33011P"/>
    <property type="match status" value="1"/>
</dbReference>
<keyword evidence="2" id="KW-1185">Reference proteome</keyword>
<dbReference type="PANTHER" id="PTHR37816:SF1">
    <property type="entry name" value="TOXIN"/>
    <property type="match status" value="1"/>
</dbReference>
<proteinExistence type="predicted"/>
<dbReference type="OrthoDB" id="65590at2759"/>
<dbReference type="InterPro" id="IPR052922">
    <property type="entry name" value="Cytidylate_Kinase-2"/>
</dbReference>
<comment type="caution">
    <text evidence="1">The sequence shown here is derived from an EMBL/GenBank/DDBJ whole genome shotgun (WGS) entry which is preliminary data.</text>
</comment>
<keyword evidence="1" id="KW-0808">Transferase</keyword>